<dbReference type="InterPro" id="IPR036047">
    <property type="entry name" value="F-box-like_dom_sf"/>
</dbReference>
<dbReference type="PROSITE" id="PS50181">
    <property type="entry name" value="FBOX"/>
    <property type="match status" value="1"/>
</dbReference>
<reference evidence="2" key="1">
    <citation type="journal article" date="2022" name="New Phytol.">
        <title>Evolutionary transition to the ectomycorrhizal habit in the genomes of a hyperdiverse lineage of mushroom-forming fungi.</title>
        <authorList>
            <person name="Looney B."/>
            <person name="Miyauchi S."/>
            <person name="Morin E."/>
            <person name="Drula E."/>
            <person name="Courty P.E."/>
            <person name="Kohler A."/>
            <person name="Kuo A."/>
            <person name="LaButti K."/>
            <person name="Pangilinan J."/>
            <person name="Lipzen A."/>
            <person name="Riley R."/>
            <person name="Andreopoulos W."/>
            <person name="He G."/>
            <person name="Johnson J."/>
            <person name="Nolan M."/>
            <person name="Tritt A."/>
            <person name="Barry K.W."/>
            <person name="Grigoriev I.V."/>
            <person name="Nagy L.G."/>
            <person name="Hibbett D."/>
            <person name="Henrissat B."/>
            <person name="Matheny P.B."/>
            <person name="Labbe J."/>
            <person name="Martin F.M."/>
        </authorList>
    </citation>
    <scope>NUCLEOTIDE SEQUENCE</scope>
    <source>
        <strain evidence="2">BPL690</strain>
    </source>
</reference>
<evidence type="ECO:0000259" key="1">
    <source>
        <dbReference type="PROSITE" id="PS50181"/>
    </source>
</evidence>
<dbReference type="SUPFAM" id="SSF81383">
    <property type="entry name" value="F-box domain"/>
    <property type="match status" value="1"/>
</dbReference>
<comment type="caution">
    <text evidence="2">The sequence shown here is derived from an EMBL/GenBank/DDBJ whole genome shotgun (WGS) entry which is preliminary data.</text>
</comment>
<dbReference type="Proteomes" id="UP001203297">
    <property type="component" value="Unassembled WGS sequence"/>
</dbReference>
<sequence length="376" mass="43046">MSPLFALPVEILVQVLTQLSREDLAACRLCCRRLLYIISNSLLLQYLIRSLRSGVEPDLSILGLSLPDRVNALDRWERGWLWLDMLYHRATCPFDPHERIDYIVHDDLLIATRPSPTSLGPRPGYSYINLSSLRENAGHSLLQWTNFDFGPRVLPKEFSVAPQEDLVVVASARRYPYDLTLIFRFFKLSTGERHPMANREHIELCLEGNVWDCRISLKVSGYYVVLLITQMWDSRQCERLFFVNWKQGRISSVSRCDNLPGAQSLTRQPPLPQLRHRRHPTYAPVLAFLDTHTILLAQEKEFALEICNLEDTSPPTLRTLCTLMLPPLSPQVFDVKITLQNAGSPPPWASPSSSKFHHIYHFGSRRNTQSSDSASP</sequence>
<dbReference type="CDD" id="cd09917">
    <property type="entry name" value="F-box_SF"/>
    <property type="match status" value="1"/>
</dbReference>
<dbReference type="AlphaFoldDB" id="A0AAD4QM90"/>
<accession>A0AAD4QM90</accession>
<dbReference type="Gene3D" id="1.20.1280.50">
    <property type="match status" value="1"/>
</dbReference>
<proteinExistence type="predicted"/>
<dbReference type="Pfam" id="PF12937">
    <property type="entry name" value="F-box-like"/>
    <property type="match status" value="1"/>
</dbReference>
<protein>
    <recommendedName>
        <fullName evidence="1">F-box domain-containing protein</fullName>
    </recommendedName>
</protein>
<evidence type="ECO:0000313" key="3">
    <source>
        <dbReference type="Proteomes" id="UP001203297"/>
    </source>
</evidence>
<dbReference type="SMART" id="SM00256">
    <property type="entry name" value="FBOX"/>
    <property type="match status" value="1"/>
</dbReference>
<name>A0AAD4QM90_9AGAM</name>
<keyword evidence="3" id="KW-1185">Reference proteome</keyword>
<organism evidence="2 3">
    <name type="scientific">Multifurca ochricompacta</name>
    <dbReference type="NCBI Taxonomy" id="376703"/>
    <lineage>
        <taxon>Eukaryota</taxon>
        <taxon>Fungi</taxon>
        <taxon>Dikarya</taxon>
        <taxon>Basidiomycota</taxon>
        <taxon>Agaricomycotina</taxon>
        <taxon>Agaricomycetes</taxon>
        <taxon>Russulales</taxon>
        <taxon>Russulaceae</taxon>
        <taxon>Multifurca</taxon>
    </lineage>
</organism>
<gene>
    <name evidence="2" type="ORF">B0F90DRAFT_1818729</name>
</gene>
<dbReference type="InterPro" id="IPR001810">
    <property type="entry name" value="F-box_dom"/>
</dbReference>
<evidence type="ECO:0000313" key="2">
    <source>
        <dbReference type="EMBL" id="KAI0298349.1"/>
    </source>
</evidence>
<dbReference type="EMBL" id="WTXG01000029">
    <property type="protein sequence ID" value="KAI0298349.1"/>
    <property type="molecule type" value="Genomic_DNA"/>
</dbReference>
<feature type="domain" description="F-box" evidence="1">
    <location>
        <begin position="1"/>
        <end position="47"/>
    </location>
</feature>